<dbReference type="GO" id="GO:0005524">
    <property type="term" value="F:ATP binding"/>
    <property type="evidence" value="ECO:0007669"/>
    <property type="project" value="UniProtKB-KW"/>
</dbReference>
<dbReference type="PANTHER" id="PTHR45772">
    <property type="entry name" value="CONSERVED COMPONENT OF ABC TRANSPORTER FOR NATURAL AMINO ACIDS-RELATED"/>
    <property type="match status" value="1"/>
</dbReference>
<accession>A0A0S4QMP0</accession>
<dbReference type="InterPro" id="IPR027417">
    <property type="entry name" value="P-loop_NTPase"/>
</dbReference>
<dbReference type="InterPro" id="IPR003439">
    <property type="entry name" value="ABC_transporter-like_ATP-bd"/>
</dbReference>
<evidence type="ECO:0000256" key="1">
    <source>
        <dbReference type="ARBA" id="ARBA00022448"/>
    </source>
</evidence>
<dbReference type="SMART" id="SM00382">
    <property type="entry name" value="AAA"/>
    <property type="match status" value="1"/>
</dbReference>
<feature type="compositionally biased region" description="Basic and acidic residues" evidence="4">
    <location>
        <begin position="251"/>
        <end position="263"/>
    </location>
</feature>
<keyword evidence="1" id="KW-0813">Transport</keyword>
<dbReference type="GO" id="GO:0005886">
    <property type="term" value="C:plasma membrane"/>
    <property type="evidence" value="ECO:0007669"/>
    <property type="project" value="TreeGrafter"/>
</dbReference>
<dbReference type="AlphaFoldDB" id="A0A0S4QMP0"/>
<dbReference type="InterPro" id="IPR032823">
    <property type="entry name" value="BCA_ABC_TP_C"/>
</dbReference>
<reference evidence="7" key="1">
    <citation type="submission" date="2015-11" db="EMBL/GenBank/DDBJ databases">
        <authorList>
            <person name="Varghese N."/>
        </authorList>
    </citation>
    <scope>NUCLEOTIDE SEQUENCE [LARGE SCALE GENOMIC DNA]</scope>
    <source>
        <strain evidence="7">DSM 45899</strain>
    </source>
</reference>
<keyword evidence="3" id="KW-0067">ATP-binding</keyword>
<feature type="region of interest" description="Disordered" evidence="4">
    <location>
        <begin position="232"/>
        <end position="263"/>
    </location>
</feature>
<feature type="domain" description="ABC transporter" evidence="5">
    <location>
        <begin position="3"/>
        <end position="230"/>
    </location>
</feature>
<sequence>MLLRAERVGVAFGGIRALDEVTMSVAAGEVVGLIGPNGAGKTTFIDAVSGFVPATGTIHFGDQQIQGLPAHRRAALGLVRTFQHLELFDDLSLTENVLIGHGRRPGGRQEAAALLYRFGLADHAGAFPPDLSHGQQRLLALARALASRPRLLLLDEPAAGLDSRESAALADPIRAMATGERAVLLIDHDVDLVFSVCDRVYVLEFGRVIAAGGPAEVSASAAVRAAYLGTAGDGADHDGADHDGAGAGVDLDERQSERQEKSP</sequence>
<evidence type="ECO:0000256" key="2">
    <source>
        <dbReference type="ARBA" id="ARBA00022741"/>
    </source>
</evidence>
<evidence type="ECO:0000256" key="4">
    <source>
        <dbReference type="SAM" id="MobiDB-lite"/>
    </source>
</evidence>
<gene>
    <name evidence="6" type="ORF">Ga0074812_108293</name>
</gene>
<dbReference type="PROSITE" id="PS50893">
    <property type="entry name" value="ABC_TRANSPORTER_2"/>
    <property type="match status" value="1"/>
</dbReference>
<dbReference type="RefSeq" id="WP_091277482.1">
    <property type="nucleotide sequence ID" value="NZ_FAOZ01000008.1"/>
</dbReference>
<dbReference type="InterPro" id="IPR003593">
    <property type="entry name" value="AAA+_ATPase"/>
</dbReference>
<dbReference type="InterPro" id="IPR051120">
    <property type="entry name" value="ABC_AA/LPS_Transport"/>
</dbReference>
<dbReference type="Pfam" id="PF12399">
    <property type="entry name" value="BCA_ABC_TP_C"/>
    <property type="match status" value="1"/>
</dbReference>
<dbReference type="Gene3D" id="3.40.50.300">
    <property type="entry name" value="P-loop containing nucleotide triphosphate hydrolases"/>
    <property type="match status" value="1"/>
</dbReference>
<keyword evidence="2" id="KW-0547">Nucleotide-binding</keyword>
<organism evidence="6 7">
    <name type="scientific">Parafrankia irregularis</name>
    <dbReference type="NCBI Taxonomy" id="795642"/>
    <lineage>
        <taxon>Bacteria</taxon>
        <taxon>Bacillati</taxon>
        <taxon>Actinomycetota</taxon>
        <taxon>Actinomycetes</taxon>
        <taxon>Frankiales</taxon>
        <taxon>Frankiaceae</taxon>
        <taxon>Parafrankia</taxon>
    </lineage>
</organism>
<evidence type="ECO:0000256" key="3">
    <source>
        <dbReference type="ARBA" id="ARBA00022840"/>
    </source>
</evidence>
<feature type="compositionally biased region" description="Basic and acidic residues" evidence="4">
    <location>
        <begin position="234"/>
        <end position="244"/>
    </location>
</feature>
<keyword evidence="7" id="KW-1185">Reference proteome</keyword>
<dbReference type="GO" id="GO:0016887">
    <property type="term" value="F:ATP hydrolysis activity"/>
    <property type="evidence" value="ECO:0007669"/>
    <property type="project" value="InterPro"/>
</dbReference>
<proteinExistence type="predicted"/>
<dbReference type="PANTHER" id="PTHR45772:SF2">
    <property type="entry name" value="ABC TRANSPORTER ATP-BINDING PROTEIN"/>
    <property type="match status" value="1"/>
</dbReference>
<dbReference type="SUPFAM" id="SSF52540">
    <property type="entry name" value="P-loop containing nucleoside triphosphate hydrolases"/>
    <property type="match status" value="1"/>
</dbReference>
<dbReference type="Proteomes" id="UP000198802">
    <property type="component" value="Unassembled WGS sequence"/>
</dbReference>
<dbReference type="InterPro" id="IPR017871">
    <property type="entry name" value="ABC_transporter-like_CS"/>
</dbReference>
<dbReference type="PROSITE" id="PS00211">
    <property type="entry name" value="ABC_TRANSPORTER_1"/>
    <property type="match status" value="1"/>
</dbReference>
<protein>
    <submittedName>
        <fullName evidence="6">ABC-type branched-chain amino acid transport system, ATPase component</fullName>
    </submittedName>
</protein>
<evidence type="ECO:0000259" key="5">
    <source>
        <dbReference type="PROSITE" id="PS50893"/>
    </source>
</evidence>
<name>A0A0S4QMP0_9ACTN</name>
<dbReference type="EMBL" id="FAOZ01000008">
    <property type="protein sequence ID" value="CUU56765.1"/>
    <property type="molecule type" value="Genomic_DNA"/>
</dbReference>
<evidence type="ECO:0000313" key="6">
    <source>
        <dbReference type="EMBL" id="CUU56765.1"/>
    </source>
</evidence>
<evidence type="ECO:0000313" key="7">
    <source>
        <dbReference type="Proteomes" id="UP000198802"/>
    </source>
</evidence>
<dbReference type="Pfam" id="PF00005">
    <property type="entry name" value="ABC_tran"/>
    <property type="match status" value="1"/>
</dbReference>